<name>A0A502EBM9_9MYCO</name>
<feature type="compositionally biased region" description="Gly residues" evidence="1">
    <location>
        <begin position="225"/>
        <end position="241"/>
    </location>
</feature>
<protein>
    <submittedName>
        <fullName evidence="2">Uncharacterized protein</fullName>
    </submittedName>
</protein>
<evidence type="ECO:0000313" key="3">
    <source>
        <dbReference type="Proteomes" id="UP000320095"/>
    </source>
</evidence>
<feature type="region of interest" description="Disordered" evidence="1">
    <location>
        <begin position="221"/>
        <end position="246"/>
    </location>
</feature>
<dbReference type="OrthoDB" id="144586at2"/>
<dbReference type="AlphaFoldDB" id="A0A502EBM9"/>
<dbReference type="RefSeq" id="WP_140690871.1">
    <property type="nucleotide sequence ID" value="NZ_RCZG01000004.1"/>
</dbReference>
<dbReference type="EMBL" id="RCZG01000004">
    <property type="protein sequence ID" value="TPG34342.1"/>
    <property type="molecule type" value="Genomic_DNA"/>
</dbReference>
<evidence type="ECO:0000313" key="2">
    <source>
        <dbReference type="EMBL" id="TPG34342.1"/>
    </source>
</evidence>
<comment type="caution">
    <text evidence="2">The sequence shown here is derived from an EMBL/GenBank/DDBJ whole genome shotgun (WGS) entry which is preliminary data.</text>
</comment>
<organism evidence="2 3">
    <name type="scientific">Mycolicibacterium hodleri</name>
    <dbReference type="NCBI Taxonomy" id="49897"/>
    <lineage>
        <taxon>Bacteria</taxon>
        <taxon>Bacillati</taxon>
        <taxon>Actinomycetota</taxon>
        <taxon>Actinomycetes</taxon>
        <taxon>Mycobacteriales</taxon>
        <taxon>Mycobacteriaceae</taxon>
        <taxon>Mycolicibacterium</taxon>
    </lineage>
</organism>
<sequence length="741" mass="77581">MARTSLTSGDSTFNASQFNTAIITPGANTLVLMFVASARSAPGGATPTKPRASGNGLTWESIQTVTTGGDRRLTCFRAFGAAPTAGAVTIDFADQIQDLCAWSIFEYDGVNTTAGGVNAIGQSKSGSATGTTLTITLDTPSDPARNTAVGAIMLALNIELAQSITAGSGFVQIHQQNPNKLAGRGATLQTQDATAGNSGVNWTWNASEPAVGIVVEVKAAPVGGTDPGGTDPGGTNPGGTGSSTTDPVALAKHFEPVLFFDPAESHFPVDAKRYVEAAALWSAGPAFDDHNTWGGAPGASFPRNPLVPAGQLRAMPNEGGTHLGSKPEFVVADAAHERFLEFGGWKDNADPPNHEAAVTAATTNLYADRAKIVADQVGALDGARRWYHAEFFDSARLTRLFPAGAAPDLGALLKKQFTNPAMLCYYFFFPAHEQGVGADTCDTVDATEVSCHAGDWQCVALLLESDGSGVAAGYAPKFFGYTGLRPAPRADGSYAPYQFDAEDRVAMKVLPWRKGTDAAPVEPAVDGETHPRFFVARGSHSLYTGAGNQELDPYVNGAHPNKCGQLDSGEIVPPPPHETDDKLPADLVMVLTKTFGGGLLGTAWGFISAMVELIAGIEEFGGAAPADTSDTPNDDIVPTAANAGVVLAPGGVTVADGGPDPERWSTAQQFESNGRRYDFIVDRASQLWWPADDGQSGFRGRWGQRVQFDPLGRRSGPKFPDFVRMFLLAVASGETELGLDG</sequence>
<reference evidence="2 3" key="1">
    <citation type="journal article" date="2019" name="Environ. Microbiol.">
        <title>Species interactions and distinct microbial communities in high Arctic permafrost affected cryosols are associated with the CH4 and CO2 gas fluxes.</title>
        <authorList>
            <person name="Altshuler I."/>
            <person name="Hamel J."/>
            <person name="Turney S."/>
            <person name="Magnuson E."/>
            <person name="Levesque R."/>
            <person name="Greer C."/>
            <person name="Whyte L.G."/>
        </authorList>
    </citation>
    <scope>NUCLEOTIDE SEQUENCE [LARGE SCALE GENOMIC DNA]</scope>
    <source>
        <strain evidence="2 3">S5.20</strain>
    </source>
</reference>
<keyword evidence="3" id="KW-1185">Reference proteome</keyword>
<dbReference type="Proteomes" id="UP000320095">
    <property type="component" value="Unassembled WGS sequence"/>
</dbReference>
<accession>A0A502EBM9</accession>
<gene>
    <name evidence="2" type="ORF">EAH80_12255</name>
</gene>
<proteinExistence type="predicted"/>
<evidence type="ECO:0000256" key="1">
    <source>
        <dbReference type="SAM" id="MobiDB-lite"/>
    </source>
</evidence>